<organism evidence="1 2">
    <name type="scientific">Lepagella muris</name>
    <dbReference type="NCBI Taxonomy" id="3032870"/>
    <lineage>
        <taxon>Bacteria</taxon>
        <taxon>Pseudomonadati</taxon>
        <taxon>Bacteroidota</taxon>
        <taxon>Bacteroidia</taxon>
        <taxon>Bacteroidales</taxon>
        <taxon>Muribaculaceae</taxon>
        <taxon>Lepagella</taxon>
    </lineage>
</organism>
<dbReference type="Proteomes" id="UP000306319">
    <property type="component" value="Unassembled WGS sequence"/>
</dbReference>
<dbReference type="EMBL" id="SRYB01000014">
    <property type="protein sequence ID" value="TGY78337.1"/>
    <property type="molecule type" value="Genomic_DNA"/>
</dbReference>
<reference evidence="1" key="1">
    <citation type="submission" date="2019-04" db="EMBL/GenBank/DDBJ databases">
        <title>Microbes associate with the intestines of laboratory mice.</title>
        <authorList>
            <person name="Navarre W."/>
            <person name="Wong E."/>
            <person name="Huang K."/>
            <person name="Tropini C."/>
            <person name="Ng K."/>
            <person name="Yu B."/>
        </authorList>
    </citation>
    <scope>NUCLEOTIDE SEQUENCE</scope>
    <source>
        <strain evidence="1">NM04_E33</strain>
    </source>
</reference>
<proteinExistence type="predicted"/>
<evidence type="ECO:0000313" key="2">
    <source>
        <dbReference type="Proteomes" id="UP000306319"/>
    </source>
</evidence>
<comment type="caution">
    <text evidence="1">The sequence shown here is derived from an EMBL/GenBank/DDBJ whole genome shotgun (WGS) entry which is preliminary data.</text>
</comment>
<gene>
    <name evidence="1" type="ORF">E5331_10670</name>
</gene>
<name>A0AC61RFT7_9BACT</name>
<accession>A0AC61RFT7</accession>
<keyword evidence="2" id="KW-1185">Reference proteome</keyword>
<sequence length="151" mass="17638">MNQLKRNFYLVEITKIKRGNSHGCIKNAKPYFVLAIIDAISNGVLEENKICYPNKDLEDIYMRICIMNEPHNKPTPILLPLLHLRSETFYDIKWKGIPFKSSPKAHSPSGKYLRDNFDYSFLDADLWALLQDPVFRSDIKKTIIAFYLKNK</sequence>
<evidence type="ECO:0000313" key="1">
    <source>
        <dbReference type="EMBL" id="TGY78337.1"/>
    </source>
</evidence>
<protein>
    <submittedName>
        <fullName evidence="1">Uncharacterized protein</fullName>
    </submittedName>
</protein>